<feature type="transmembrane region" description="Helical" evidence="1">
    <location>
        <begin position="105"/>
        <end position="122"/>
    </location>
</feature>
<evidence type="ECO:0000256" key="1">
    <source>
        <dbReference type="SAM" id="Phobius"/>
    </source>
</evidence>
<name>G9WIC7_9LACO</name>
<reference evidence="2 3" key="1">
    <citation type="journal article" date="2012" name="PLoS ONE">
        <title>Functional divergence in the genus oenococcus as predicted by genome sequencing of the newly-described species, Oenococcus kitaharae.</title>
        <authorList>
            <person name="Borneman A.R."/>
            <person name="McCarthy J.M."/>
            <person name="Chambers P.J."/>
            <person name="Bartowsky E.J."/>
        </authorList>
    </citation>
    <scope>NUCLEOTIDE SEQUENCE [LARGE SCALE GENOMIC DNA]</scope>
    <source>
        <strain evidence="3">DSM17330</strain>
    </source>
</reference>
<dbReference type="AlphaFoldDB" id="G9WIC7"/>
<dbReference type="EMBL" id="AFVZ01000001">
    <property type="protein sequence ID" value="EHN58939.1"/>
    <property type="molecule type" value="Genomic_DNA"/>
</dbReference>
<keyword evidence="1" id="KW-1133">Transmembrane helix</keyword>
<keyword evidence="1" id="KW-0812">Transmembrane</keyword>
<proteinExistence type="predicted"/>
<keyword evidence="1" id="KW-0472">Membrane</keyword>
<dbReference type="PATRIC" id="fig|1045004.4.peg.835"/>
<feature type="transmembrane region" description="Helical" evidence="1">
    <location>
        <begin position="7"/>
        <end position="31"/>
    </location>
</feature>
<gene>
    <name evidence="2" type="ORF">OKIT_0830</name>
</gene>
<keyword evidence="3" id="KW-1185">Reference proteome</keyword>
<dbReference type="HOGENOM" id="CLU_1873316_0_0_9"/>
<protein>
    <submittedName>
        <fullName evidence="2">Uncharacterized protein</fullName>
    </submittedName>
</protein>
<accession>G9WIC7</accession>
<evidence type="ECO:0000313" key="2">
    <source>
        <dbReference type="EMBL" id="EHN58939.1"/>
    </source>
</evidence>
<comment type="caution">
    <text evidence="2">The sequence shown here is derived from an EMBL/GenBank/DDBJ whole genome shotgun (WGS) entry which is preliminary data.</text>
</comment>
<organism evidence="2 3">
    <name type="scientific">Oenococcus kitaharae DSM 17330</name>
    <dbReference type="NCBI Taxonomy" id="1045004"/>
    <lineage>
        <taxon>Bacteria</taxon>
        <taxon>Bacillati</taxon>
        <taxon>Bacillota</taxon>
        <taxon>Bacilli</taxon>
        <taxon>Lactobacillales</taxon>
        <taxon>Lactobacillaceae</taxon>
        <taxon>Oenococcus</taxon>
    </lineage>
</organism>
<dbReference type="RefSeq" id="WP_007745554.1">
    <property type="nucleotide sequence ID" value="NZ_CM001398.1"/>
</dbReference>
<dbReference type="OrthoDB" id="2151813at2"/>
<feature type="transmembrane region" description="Helical" evidence="1">
    <location>
        <begin position="79"/>
        <end position="99"/>
    </location>
</feature>
<dbReference type="Proteomes" id="UP000004959">
    <property type="component" value="Chromosome"/>
</dbReference>
<sequence>MYNDKTLFKFFLLFMKLIVAIGLLLIIYPLVVTASDNYALMSSGNLLAKSSIVIAFLTALLNIFQIVCLFVNLGAKMRVVYIVSVFVSSILLIFVSAVWLSIYSFMFLGLSLGILGLILISLQARK</sequence>
<evidence type="ECO:0000313" key="3">
    <source>
        <dbReference type="Proteomes" id="UP000004959"/>
    </source>
</evidence>
<feature type="transmembrane region" description="Helical" evidence="1">
    <location>
        <begin position="51"/>
        <end position="72"/>
    </location>
</feature>